<name>A0A177B4L3_9BILA</name>
<dbReference type="Proteomes" id="UP000078046">
    <property type="component" value="Unassembled WGS sequence"/>
</dbReference>
<reference evidence="1 2" key="1">
    <citation type="submission" date="2016-04" db="EMBL/GenBank/DDBJ databases">
        <title>The genome of Intoshia linei affirms orthonectids as highly simplified spiralians.</title>
        <authorList>
            <person name="Mikhailov K.V."/>
            <person name="Slusarev G.S."/>
            <person name="Nikitin M.A."/>
            <person name="Logacheva M.D."/>
            <person name="Penin A."/>
            <person name="Aleoshin V."/>
            <person name="Panchin Y.V."/>
        </authorList>
    </citation>
    <scope>NUCLEOTIDE SEQUENCE [LARGE SCALE GENOMIC DNA]</scope>
    <source>
        <strain evidence="1">Intl2013</strain>
        <tissue evidence="1">Whole animal</tissue>
    </source>
</reference>
<accession>A0A177B4L3</accession>
<sequence>MYCDCKYHSDTDKYCYMCSHRIFSKKKKYPVNGKLQDTLESIYDIKYIRNIWTPGYICLSCANSVYKNYKRYKKYQSWTCPCSKNDCYFCKCRDISFNSKLKNKHLPNVASCSKPIPIPNRRKNDVFITTSDSSFDDDLCFT</sequence>
<proteinExistence type="predicted"/>
<gene>
    <name evidence="1" type="ORF">A3Q56_03731</name>
</gene>
<evidence type="ECO:0000313" key="1">
    <source>
        <dbReference type="EMBL" id="OAF68563.1"/>
    </source>
</evidence>
<organism evidence="1 2">
    <name type="scientific">Intoshia linei</name>
    <dbReference type="NCBI Taxonomy" id="1819745"/>
    <lineage>
        <taxon>Eukaryota</taxon>
        <taxon>Metazoa</taxon>
        <taxon>Spiralia</taxon>
        <taxon>Lophotrochozoa</taxon>
        <taxon>Mesozoa</taxon>
        <taxon>Orthonectida</taxon>
        <taxon>Rhopaluridae</taxon>
        <taxon>Intoshia</taxon>
    </lineage>
</organism>
<evidence type="ECO:0000313" key="2">
    <source>
        <dbReference type="Proteomes" id="UP000078046"/>
    </source>
</evidence>
<dbReference type="EMBL" id="LWCA01000425">
    <property type="protein sequence ID" value="OAF68563.1"/>
    <property type="molecule type" value="Genomic_DNA"/>
</dbReference>
<comment type="caution">
    <text evidence="1">The sequence shown here is derived from an EMBL/GenBank/DDBJ whole genome shotgun (WGS) entry which is preliminary data.</text>
</comment>
<keyword evidence="2" id="KW-1185">Reference proteome</keyword>
<protein>
    <submittedName>
        <fullName evidence="1">Uncharacterized protein</fullName>
    </submittedName>
</protein>
<dbReference type="AlphaFoldDB" id="A0A177B4L3"/>